<dbReference type="OrthoDB" id="9810447at2"/>
<evidence type="ECO:0000256" key="4">
    <source>
        <dbReference type="ARBA" id="ARBA00022679"/>
    </source>
</evidence>
<keyword evidence="3" id="KW-0597">Phosphoprotein</keyword>
<keyword evidence="11" id="KW-1185">Reference proteome</keyword>
<feature type="transmembrane region" description="Helical" evidence="8">
    <location>
        <begin position="364"/>
        <end position="384"/>
    </location>
</feature>
<dbReference type="SUPFAM" id="SSF48452">
    <property type="entry name" value="TPR-like"/>
    <property type="match status" value="1"/>
</dbReference>
<dbReference type="PANTHER" id="PTHR43711:SF31">
    <property type="entry name" value="HISTIDINE KINASE"/>
    <property type="match status" value="1"/>
</dbReference>
<name>A0A223V9W1_9FLAO</name>
<dbReference type="Proteomes" id="UP000215244">
    <property type="component" value="Chromosome"/>
</dbReference>
<dbReference type="InterPro" id="IPR011990">
    <property type="entry name" value="TPR-like_helical_dom_sf"/>
</dbReference>
<dbReference type="Gene3D" id="1.10.287.130">
    <property type="match status" value="1"/>
</dbReference>
<proteinExistence type="predicted"/>
<dbReference type="InterPro" id="IPR005467">
    <property type="entry name" value="His_kinase_dom"/>
</dbReference>
<dbReference type="PROSITE" id="PS50109">
    <property type="entry name" value="HIS_KIN"/>
    <property type="match status" value="1"/>
</dbReference>
<dbReference type="InterPro" id="IPR036097">
    <property type="entry name" value="HisK_dim/P_sf"/>
</dbReference>
<feature type="coiled-coil region" evidence="7">
    <location>
        <begin position="385"/>
        <end position="415"/>
    </location>
</feature>
<comment type="catalytic activity">
    <reaction evidence="1">
        <text>ATP + protein L-histidine = ADP + protein N-phospho-L-histidine.</text>
        <dbReference type="EC" id="2.7.13.3"/>
    </reaction>
</comment>
<dbReference type="RefSeq" id="WP_094998237.1">
    <property type="nucleotide sequence ID" value="NZ_CP022957.1"/>
</dbReference>
<feature type="domain" description="Histidine kinase" evidence="9">
    <location>
        <begin position="422"/>
        <end position="640"/>
    </location>
</feature>
<keyword evidence="5" id="KW-0418">Kinase</keyword>
<organism evidence="10 11">
    <name type="scientific">Maribacter cobaltidurans</name>
    <dbReference type="NCBI Taxonomy" id="1178778"/>
    <lineage>
        <taxon>Bacteria</taxon>
        <taxon>Pseudomonadati</taxon>
        <taxon>Bacteroidota</taxon>
        <taxon>Flavobacteriia</taxon>
        <taxon>Flavobacteriales</taxon>
        <taxon>Flavobacteriaceae</taxon>
        <taxon>Maribacter</taxon>
    </lineage>
</organism>
<dbReference type="PANTHER" id="PTHR43711">
    <property type="entry name" value="TWO-COMPONENT HISTIDINE KINASE"/>
    <property type="match status" value="1"/>
</dbReference>
<dbReference type="SUPFAM" id="SSF47384">
    <property type="entry name" value="Homodimeric domain of signal transducing histidine kinase"/>
    <property type="match status" value="1"/>
</dbReference>
<dbReference type="SMART" id="SM00028">
    <property type="entry name" value="TPR"/>
    <property type="match status" value="4"/>
</dbReference>
<evidence type="ECO:0000256" key="5">
    <source>
        <dbReference type="ARBA" id="ARBA00022777"/>
    </source>
</evidence>
<dbReference type="Gene3D" id="1.25.40.10">
    <property type="entry name" value="Tetratricopeptide repeat domain"/>
    <property type="match status" value="2"/>
</dbReference>
<reference evidence="10 11" key="1">
    <citation type="submission" date="2017-08" db="EMBL/GenBank/DDBJ databases">
        <title>The complete genome sequence of Maribacter sp. B1, isolated from deep-sea sediment.</title>
        <authorList>
            <person name="Wu Y.-H."/>
            <person name="Cheng H."/>
            <person name="Xu X.-W."/>
        </authorList>
    </citation>
    <scope>NUCLEOTIDE SEQUENCE [LARGE SCALE GENOMIC DNA]</scope>
    <source>
        <strain evidence="10 11">B1</strain>
    </source>
</reference>
<dbReference type="Pfam" id="PF02518">
    <property type="entry name" value="HATPase_c"/>
    <property type="match status" value="1"/>
</dbReference>
<sequence length="643" mass="73804">MHISIIGRKPLKTICFFVIVLMNFYLTNAQNVQELEFLLSQPELTKRERIDILYTLSRELTYVNNLKSLEYAEEALHLATEIQDIDGIAYSYRILSSIYAINDNYFMSMEYIHKALDIFEKRNDEEGIANCYISLGHIYRGLNNRSQEINFHKKSFEIFNRLERTERIGVSAHNLGESYYNNKEFTKAENLTRFAIRINDSILNLPVLSSCYKVIGLIKEHEKQIDSANYYFNKVLQISDELGDNAQKVATVEALMHLAKIAETNKNYNLQYQYLEQTEAFCEKFNLNRSLLRVYHELQKFYLDKNNTEKALYYLNAYNELSNAIHRIQLEDRNRLTESMASIHQLNTTTEALEKENAAQASTIFYRNISLCITALFLIGLFVVMRKLRRINKELIAQNKTINHQKNELQELNATKNKFFSIVAHDLRSPLTSLKSFSSVLVDHIDLLSKEEILSMGKKLDISVDNTLKMADNLIVWAKSQMNVIEDKKELIHLKQVVNDVVLIFKEIAGNKEVRLVTSIMGSPKFMGDKDQVEFIIRNLINNAIKFTPRKGIVSVSVTQTSKHIKIVVADTGVGMSSEFRDNLFSIQKSKGILGTEGEKGSGLGLVLSSEFVKRNDGEIQVESLEEKGTTITVTLTREKNVA</sequence>
<evidence type="ECO:0000256" key="7">
    <source>
        <dbReference type="SAM" id="Coils"/>
    </source>
</evidence>
<dbReference type="SUPFAM" id="SSF55874">
    <property type="entry name" value="ATPase domain of HSP90 chaperone/DNA topoisomerase II/histidine kinase"/>
    <property type="match status" value="1"/>
</dbReference>
<protein>
    <recommendedName>
        <fullName evidence="2">histidine kinase</fullName>
        <ecNumber evidence="2">2.7.13.3</ecNumber>
    </recommendedName>
</protein>
<evidence type="ECO:0000313" key="11">
    <source>
        <dbReference type="Proteomes" id="UP000215244"/>
    </source>
</evidence>
<dbReference type="CDD" id="cd00075">
    <property type="entry name" value="HATPase"/>
    <property type="match status" value="1"/>
</dbReference>
<dbReference type="InterPro" id="IPR003594">
    <property type="entry name" value="HATPase_dom"/>
</dbReference>
<evidence type="ECO:0000259" key="9">
    <source>
        <dbReference type="PROSITE" id="PS50109"/>
    </source>
</evidence>
<dbReference type="InterPro" id="IPR003661">
    <property type="entry name" value="HisK_dim/P_dom"/>
</dbReference>
<dbReference type="InterPro" id="IPR050736">
    <property type="entry name" value="Sensor_HK_Regulatory"/>
</dbReference>
<dbReference type="SMART" id="SM00388">
    <property type="entry name" value="HisKA"/>
    <property type="match status" value="1"/>
</dbReference>
<dbReference type="Gene3D" id="3.30.565.10">
    <property type="entry name" value="Histidine kinase-like ATPase, C-terminal domain"/>
    <property type="match status" value="1"/>
</dbReference>
<keyword evidence="4" id="KW-0808">Transferase</keyword>
<dbReference type="InterPro" id="IPR036890">
    <property type="entry name" value="HATPase_C_sf"/>
</dbReference>
<evidence type="ECO:0000256" key="8">
    <source>
        <dbReference type="SAM" id="Phobius"/>
    </source>
</evidence>
<dbReference type="PRINTS" id="PR00344">
    <property type="entry name" value="BCTRLSENSOR"/>
</dbReference>
<dbReference type="AlphaFoldDB" id="A0A223V9W1"/>
<evidence type="ECO:0000256" key="1">
    <source>
        <dbReference type="ARBA" id="ARBA00000085"/>
    </source>
</evidence>
<keyword evidence="8" id="KW-1133">Transmembrane helix</keyword>
<dbReference type="GO" id="GO:0000155">
    <property type="term" value="F:phosphorelay sensor kinase activity"/>
    <property type="evidence" value="ECO:0007669"/>
    <property type="project" value="InterPro"/>
</dbReference>
<dbReference type="InterPro" id="IPR004358">
    <property type="entry name" value="Sig_transdc_His_kin-like_C"/>
</dbReference>
<evidence type="ECO:0000256" key="6">
    <source>
        <dbReference type="ARBA" id="ARBA00023012"/>
    </source>
</evidence>
<dbReference type="SMART" id="SM00387">
    <property type="entry name" value="HATPase_c"/>
    <property type="match status" value="1"/>
</dbReference>
<evidence type="ECO:0000313" key="10">
    <source>
        <dbReference type="EMBL" id="ASV31649.1"/>
    </source>
</evidence>
<dbReference type="InterPro" id="IPR019734">
    <property type="entry name" value="TPR_rpt"/>
</dbReference>
<dbReference type="KEGG" id="marb:CJ263_16305"/>
<evidence type="ECO:0000256" key="2">
    <source>
        <dbReference type="ARBA" id="ARBA00012438"/>
    </source>
</evidence>
<dbReference type="CDD" id="cd00082">
    <property type="entry name" value="HisKA"/>
    <property type="match status" value="1"/>
</dbReference>
<keyword evidence="8" id="KW-0812">Transmembrane</keyword>
<keyword evidence="7" id="KW-0175">Coiled coil</keyword>
<keyword evidence="8" id="KW-0472">Membrane</keyword>
<keyword evidence="6" id="KW-0902">Two-component regulatory system</keyword>
<gene>
    <name evidence="10" type="ORF">CJ263_16305</name>
</gene>
<dbReference type="EMBL" id="CP022957">
    <property type="protein sequence ID" value="ASV31649.1"/>
    <property type="molecule type" value="Genomic_DNA"/>
</dbReference>
<dbReference type="EC" id="2.7.13.3" evidence="2"/>
<accession>A0A223V9W1</accession>
<evidence type="ECO:0000256" key="3">
    <source>
        <dbReference type="ARBA" id="ARBA00022553"/>
    </source>
</evidence>